<name>A0A923HTG5_9BURK</name>
<dbReference type="SUPFAM" id="SSF53850">
    <property type="entry name" value="Periplasmic binding protein-like II"/>
    <property type="match status" value="1"/>
</dbReference>
<accession>A0A923HTG5</accession>
<protein>
    <recommendedName>
        <fullName evidence="4">Solute-binding protein family 3/N-terminal domain-containing protein</fullName>
    </recommendedName>
</protein>
<dbReference type="RefSeq" id="WP_186917657.1">
    <property type="nucleotide sequence ID" value="NZ_JACOFZ010000009.1"/>
</dbReference>
<evidence type="ECO:0000313" key="2">
    <source>
        <dbReference type="EMBL" id="MBC3883040.1"/>
    </source>
</evidence>
<dbReference type="Proteomes" id="UP000627446">
    <property type="component" value="Unassembled WGS sequence"/>
</dbReference>
<dbReference type="Gene3D" id="3.40.190.10">
    <property type="entry name" value="Periplasmic binding protein-like II"/>
    <property type="match status" value="2"/>
</dbReference>
<evidence type="ECO:0000256" key="1">
    <source>
        <dbReference type="SAM" id="SignalP"/>
    </source>
</evidence>
<feature type="chain" id="PRO_5037909035" description="Solute-binding protein family 3/N-terminal domain-containing protein" evidence="1">
    <location>
        <begin position="32"/>
        <end position="296"/>
    </location>
</feature>
<sequence length="296" mass="34344">MQEFKRYMHQNLMLCIMLCMIFAFTSPCAVAKENSLIRFPRLDVKADPNEAYVLDLLQLILQNTPKRYEYSPTKSRMLQGRAIYEMTREHGDVDMILTMTTDEREKKLIPIRIPVDKGLIGWRVALISPKIKADFSTIRSIDDLRKFTAGQEQDWPDVAILKANKLPVTTSSSFEPLFGMLQAGRFDYFPRSIFEVYGELSNHQEYGVHLDQNIILHYPAAVYFFVTPRRPQLAEDFRIGFEKVLANGSFEKLFLKHNQASIGKTNIKQRTVIKLNNPHLNINSLPLQRSELWFQP</sequence>
<reference evidence="2" key="1">
    <citation type="submission" date="2020-08" db="EMBL/GenBank/DDBJ databases">
        <title>Novel species isolated from subtropical streams in China.</title>
        <authorList>
            <person name="Lu H."/>
        </authorList>
    </citation>
    <scope>NUCLEOTIDE SEQUENCE</scope>
    <source>
        <strain evidence="2">LX22W</strain>
    </source>
</reference>
<evidence type="ECO:0008006" key="4">
    <source>
        <dbReference type="Google" id="ProtNLM"/>
    </source>
</evidence>
<comment type="caution">
    <text evidence="2">The sequence shown here is derived from an EMBL/GenBank/DDBJ whole genome shotgun (WGS) entry which is preliminary data.</text>
</comment>
<keyword evidence="3" id="KW-1185">Reference proteome</keyword>
<proteinExistence type="predicted"/>
<dbReference type="EMBL" id="JACOFZ010000009">
    <property type="protein sequence ID" value="MBC3883040.1"/>
    <property type="molecule type" value="Genomic_DNA"/>
</dbReference>
<dbReference type="AlphaFoldDB" id="A0A923HTG5"/>
<feature type="signal peptide" evidence="1">
    <location>
        <begin position="1"/>
        <end position="31"/>
    </location>
</feature>
<keyword evidence="1" id="KW-0732">Signal</keyword>
<organism evidence="2 3">
    <name type="scientific">Undibacterium nitidum</name>
    <dbReference type="NCBI Taxonomy" id="2762298"/>
    <lineage>
        <taxon>Bacteria</taxon>
        <taxon>Pseudomonadati</taxon>
        <taxon>Pseudomonadota</taxon>
        <taxon>Betaproteobacteria</taxon>
        <taxon>Burkholderiales</taxon>
        <taxon>Oxalobacteraceae</taxon>
        <taxon>Undibacterium</taxon>
    </lineage>
</organism>
<gene>
    <name evidence="2" type="ORF">H8K36_16725</name>
</gene>
<evidence type="ECO:0000313" key="3">
    <source>
        <dbReference type="Proteomes" id="UP000627446"/>
    </source>
</evidence>